<keyword evidence="7 11" id="KW-0249">Electron transport</keyword>
<evidence type="ECO:0000256" key="11">
    <source>
        <dbReference type="PIRNR" id="PIRNR017834"/>
    </source>
</evidence>
<evidence type="ECO:0000256" key="3">
    <source>
        <dbReference type="ARBA" id="ARBA00022448"/>
    </source>
</evidence>
<gene>
    <name evidence="13" type="ORF">LSTR_LSTR006216</name>
</gene>
<evidence type="ECO:0000256" key="5">
    <source>
        <dbReference type="ARBA" id="ARBA00022692"/>
    </source>
</evidence>
<evidence type="ECO:0000256" key="8">
    <source>
        <dbReference type="ARBA" id="ARBA00022989"/>
    </source>
</evidence>
<keyword evidence="9 11" id="KW-0496">Mitochondrion</keyword>
<protein>
    <recommendedName>
        <fullName evidence="11">NADH dehydrogenase [ubiquinone] 1 subunit C2</fullName>
    </recommendedName>
</protein>
<sequence length="115" mass="13007">MAAIDDPKTLLISDGSTISLLDKVTGPLSFGFIFGFGSVCYDFFKNKPLSAGFLKHVAFIAGGAYAGQFLYERKQRYHMDRDAAYRHYIDLHPEDFPAAKRVLLKDMLKPWVPCR</sequence>
<comment type="function">
    <text evidence="11">Accessory subunit of the mitochondrial membrane respiratory chain NADH dehydrogenase (Complex I), that is believed not to be involved in catalysis. Complex I functions in the transfer of electrons from NADH to the respiratory chain. The immediate electron acceptor for the enzyme is believed to be ubiquinone.</text>
</comment>
<evidence type="ECO:0000256" key="2">
    <source>
        <dbReference type="ARBA" id="ARBA00008674"/>
    </source>
</evidence>
<keyword evidence="14" id="KW-1185">Reference proteome</keyword>
<organism evidence="13 14">
    <name type="scientific">Laodelphax striatellus</name>
    <name type="common">Small brown planthopper</name>
    <name type="synonym">Delphax striatella</name>
    <dbReference type="NCBI Taxonomy" id="195883"/>
    <lineage>
        <taxon>Eukaryota</taxon>
        <taxon>Metazoa</taxon>
        <taxon>Ecdysozoa</taxon>
        <taxon>Arthropoda</taxon>
        <taxon>Hexapoda</taxon>
        <taxon>Insecta</taxon>
        <taxon>Pterygota</taxon>
        <taxon>Neoptera</taxon>
        <taxon>Paraneoptera</taxon>
        <taxon>Hemiptera</taxon>
        <taxon>Auchenorrhyncha</taxon>
        <taxon>Fulgoroidea</taxon>
        <taxon>Delphacidae</taxon>
        <taxon>Criomorphinae</taxon>
        <taxon>Laodelphax</taxon>
    </lineage>
</organism>
<proteinExistence type="inferred from homology"/>
<keyword evidence="5 12" id="KW-0812">Transmembrane</keyword>
<dbReference type="SMR" id="A0A482XS21"/>
<accession>A0A482XS21</accession>
<evidence type="ECO:0000256" key="1">
    <source>
        <dbReference type="ARBA" id="ARBA00004298"/>
    </source>
</evidence>
<name>A0A482XS21_LAOST</name>
<dbReference type="EMBL" id="QKKF02002619">
    <property type="protein sequence ID" value="RZF48249.1"/>
    <property type="molecule type" value="Genomic_DNA"/>
</dbReference>
<dbReference type="InterPro" id="IPR009423">
    <property type="entry name" value="NDUC2"/>
</dbReference>
<keyword evidence="3 11" id="KW-0813">Transport</keyword>
<evidence type="ECO:0000256" key="10">
    <source>
        <dbReference type="ARBA" id="ARBA00023136"/>
    </source>
</evidence>
<dbReference type="Proteomes" id="UP000291343">
    <property type="component" value="Unassembled WGS sequence"/>
</dbReference>
<keyword evidence="10 11" id="KW-0472">Membrane</keyword>
<keyword evidence="6 11" id="KW-0999">Mitochondrion inner membrane</keyword>
<dbReference type="GO" id="GO:0005743">
    <property type="term" value="C:mitochondrial inner membrane"/>
    <property type="evidence" value="ECO:0007669"/>
    <property type="project" value="UniProtKB-SubCell"/>
</dbReference>
<dbReference type="FunCoup" id="A0A482XS21">
    <property type="interactions" value="740"/>
</dbReference>
<comment type="similarity">
    <text evidence="2 11">Belongs to the complex I NDUFC2 subunit family.</text>
</comment>
<reference evidence="13 14" key="1">
    <citation type="journal article" date="2017" name="Gigascience">
        <title>Genome sequence of the small brown planthopper, Laodelphax striatellus.</title>
        <authorList>
            <person name="Zhu J."/>
            <person name="Jiang F."/>
            <person name="Wang X."/>
            <person name="Yang P."/>
            <person name="Bao Y."/>
            <person name="Zhao W."/>
            <person name="Wang W."/>
            <person name="Lu H."/>
            <person name="Wang Q."/>
            <person name="Cui N."/>
            <person name="Li J."/>
            <person name="Chen X."/>
            <person name="Luo L."/>
            <person name="Yu J."/>
            <person name="Kang L."/>
            <person name="Cui F."/>
        </authorList>
    </citation>
    <scope>NUCLEOTIDE SEQUENCE [LARGE SCALE GENOMIC DNA]</scope>
    <source>
        <strain evidence="13">Lst14</strain>
    </source>
</reference>
<dbReference type="InParanoid" id="A0A482XS21"/>
<feature type="transmembrane region" description="Helical" evidence="12">
    <location>
        <begin position="53"/>
        <end position="71"/>
    </location>
</feature>
<keyword evidence="4 11" id="KW-0679">Respiratory chain</keyword>
<evidence type="ECO:0000256" key="12">
    <source>
        <dbReference type="SAM" id="Phobius"/>
    </source>
</evidence>
<comment type="subcellular location">
    <subcellularLocation>
        <location evidence="1">Mitochondrion inner membrane</location>
        <topology evidence="1">Single-pass membrane protein</topology>
        <orientation evidence="1">Matrix side</orientation>
    </subcellularLocation>
</comment>
<keyword evidence="8 12" id="KW-1133">Transmembrane helix</keyword>
<dbReference type="STRING" id="195883.A0A482XS21"/>
<comment type="caution">
    <text evidence="13">The sequence shown here is derived from an EMBL/GenBank/DDBJ whole genome shotgun (WGS) entry which is preliminary data.</text>
</comment>
<dbReference type="OrthoDB" id="6329847at2759"/>
<evidence type="ECO:0000256" key="6">
    <source>
        <dbReference type="ARBA" id="ARBA00022792"/>
    </source>
</evidence>
<dbReference type="AlphaFoldDB" id="A0A482XS21"/>
<evidence type="ECO:0000313" key="14">
    <source>
        <dbReference type="Proteomes" id="UP000291343"/>
    </source>
</evidence>
<evidence type="ECO:0000256" key="4">
    <source>
        <dbReference type="ARBA" id="ARBA00022660"/>
    </source>
</evidence>
<dbReference type="PANTHER" id="PTHR13099">
    <property type="entry name" value="NADH-UBIQUINONE OXIDOREDUCTASE SUBUNIT B14.5B"/>
    <property type="match status" value="1"/>
</dbReference>
<dbReference type="PANTHER" id="PTHR13099:SF0">
    <property type="entry name" value="NADH DEHYDROGENASE [UBIQUINONE] 1 SUBUNIT C2-RELATED"/>
    <property type="match status" value="1"/>
</dbReference>
<evidence type="ECO:0000313" key="13">
    <source>
        <dbReference type="EMBL" id="RZF48249.1"/>
    </source>
</evidence>
<dbReference type="PIRSF" id="PIRSF017834">
    <property type="entry name" value="NADH-UbQ_OxRdtase_b14.5b"/>
    <property type="match status" value="1"/>
</dbReference>
<dbReference type="GO" id="GO:0006120">
    <property type="term" value="P:mitochondrial electron transport, NADH to ubiquinone"/>
    <property type="evidence" value="ECO:0007669"/>
    <property type="project" value="InterPro"/>
</dbReference>
<dbReference type="Pfam" id="PF06374">
    <property type="entry name" value="NDUF_C2"/>
    <property type="match status" value="1"/>
</dbReference>
<evidence type="ECO:0000256" key="7">
    <source>
        <dbReference type="ARBA" id="ARBA00022982"/>
    </source>
</evidence>
<evidence type="ECO:0000256" key="9">
    <source>
        <dbReference type="ARBA" id="ARBA00023128"/>
    </source>
</evidence>